<dbReference type="PANTHER" id="PTHR30354">
    <property type="entry name" value="GNT FAMILY GLUCONATE TRANSPORTER"/>
    <property type="match status" value="1"/>
</dbReference>
<feature type="transmembrane region" description="Helical" evidence="1">
    <location>
        <begin position="311"/>
        <end position="328"/>
    </location>
</feature>
<keyword evidence="1" id="KW-1133">Transmembrane helix</keyword>
<feature type="transmembrane region" description="Helical" evidence="1">
    <location>
        <begin position="390"/>
        <end position="409"/>
    </location>
</feature>
<dbReference type="EMBL" id="CZQD01000048">
    <property type="protein sequence ID" value="CUS57730.1"/>
    <property type="molecule type" value="Genomic_DNA"/>
</dbReference>
<feature type="transmembrane region" description="Helical" evidence="1">
    <location>
        <begin position="271"/>
        <end position="290"/>
    </location>
</feature>
<dbReference type="PANTHER" id="PTHR30354:SF25">
    <property type="entry name" value="INNER MEMBRANE PERMEASE YGBN"/>
    <property type="match status" value="1"/>
</dbReference>
<feature type="transmembrane region" description="Helical" evidence="1">
    <location>
        <begin position="146"/>
        <end position="164"/>
    </location>
</feature>
<feature type="transmembrane region" description="Helical" evidence="1">
    <location>
        <begin position="34"/>
        <end position="52"/>
    </location>
</feature>
<dbReference type="PIRSF" id="PIRSF002746">
    <property type="entry name" value="Gluconate_transporter"/>
    <property type="match status" value="1"/>
</dbReference>
<dbReference type="GO" id="GO:0005886">
    <property type="term" value="C:plasma membrane"/>
    <property type="evidence" value="ECO:0007669"/>
    <property type="project" value="TreeGrafter"/>
</dbReference>
<accession>A0A160U0S9</accession>
<dbReference type="InterPro" id="IPR003474">
    <property type="entry name" value="Glcn_transporter"/>
</dbReference>
<evidence type="ECO:0000313" key="2">
    <source>
        <dbReference type="EMBL" id="CUS57730.1"/>
    </source>
</evidence>
<feature type="transmembrane region" description="Helical" evidence="1">
    <location>
        <begin position="111"/>
        <end position="134"/>
    </location>
</feature>
<feature type="transmembrane region" description="Helical" evidence="1">
    <location>
        <begin position="239"/>
        <end position="259"/>
    </location>
</feature>
<feature type="transmembrane region" description="Helical" evidence="1">
    <location>
        <begin position="430"/>
        <end position="453"/>
    </location>
</feature>
<evidence type="ECO:0000256" key="1">
    <source>
        <dbReference type="SAM" id="Phobius"/>
    </source>
</evidence>
<feature type="transmembrane region" description="Helical" evidence="1">
    <location>
        <begin position="184"/>
        <end position="207"/>
    </location>
</feature>
<dbReference type="GO" id="GO:0015128">
    <property type="term" value="F:gluconate transmembrane transporter activity"/>
    <property type="evidence" value="ECO:0007669"/>
    <property type="project" value="InterPro"/>
</dbReference>
<feature type="transmembrane region" description="Helical" evidence="1">
    <location>
        <begin position="64"/>
        <end position="91"/>
    </location>
</feature>
<dbReference type="AlphaFoldDB" id="A0A160U0S9"/>
<sequence>MELTEALLVYRPLLATGFGIAALLALILRARMNAFAALLLVSIFSALAAGMAPEQAFDTLAKGLGGTLGFIATVIGLGALFGAILQASGALDALASKLSTSSSFKTNQWKIAGIGLLASTPVFFDVALIILAPLILTMAHDRLKPAMSLGLPLMAGLAVGHAFLPPTPGPIAIAELIGADLGWVILFGAITGCVALAVSGPLFAAFLEQRNRMPIGNPAFELDETSNHTTRPIPQPERAIFLITLPLVLILLGTLAGILPDGPIKYVLEIIGHPFSALLIACGASWLLLYPKTVQSRKLMSDAMARAFEPTGAVILVTGAGGAFKQVLVDTGAGEQIANAALGLGFGPLLAGYVLAVILRLAQGSSTVAMITSAGLTAPIVAMADLSAPQLGIVAIAIAAGATTGSHVNDSGFWLVGRIFGITPGETLRTWTVSTTLISVVGFLMCLILYAALALF</sequence>
<organism evidence="2">
    <name type="scientific">hydrothermal vent metagenome</name>
    <dbReference type="NCBI Taxonomy" id="652676"/>
    <lineage>
        <taxon>unclassified sequences</taxon>
        <taxon>metagenomes</taxon>
        <taxon>ecological metagenomes</taxon>
    </lineage>
</organism>
<dbReference type="NCBIfam" id="TIGR00791">
    <property type="entry name" value="gntP"/>
    <property type="match status" value="1"/>
</dbReference>
<dbReference type="Pfam" id="PF02447">
    <property type="entry name" value="GntP_permease"/>
    <property type="match status" value="1"/>
</dbReference>
<keyword evidence="1" id="KW-0472">Membrane</keyword>
<name>A0A160U0S9_9ZZZZ</name>
<keyword evidence="1" id="KW-0812">Transmembrane</keyword>
<feature type="transmembrane region" description="Helical" evidence="1">
    <location>
        <begin position="7"/>
        <end position="28"/>
    </location>
</feature>
<gene>
    <name evidence="2" type="ORF">MGWOODY_Hyp1810</name>
</gene>
<protein>
    <submittedName>
        <fullName evidence="2">Low-affinity gluconate/H+ symporter GntU</fullName>
    </submittedName>
</protein>
<feature type="transmembrane region" description="Helical" evidence="1">
    <location>
        <begin position="340"/>
        <end position="359"/>
    </location>
</feature>
<proteinExistence type="predicted"/>
<reference evidence="2" key="1">
    <citation type="submission" date="2015-10" db="EMBL/GenBank/DDBJ databases">
        <authorList>
            <person name="Gilbert D.G."/>
        </authorList>
    </citation>
    <scope>NUCLEOTIDE SEQUENCE</scope>
</reference>